<evidence type="ECO:0000256" key="1">
    <source>
        <dbReference type="SAM" id="Phobius"/>
    </source>
</evidence>
<dbReference type="RefSeq" id="WP_108692950.1">
    <property type="nucleotide sequence ID" value="NZ_QCYH01000009.1"/>
</dbReference>
<sequence>MNIVTRPPANPYLVLLAAIVLPGSGQVMNRQPVRGLIFLFFILLLGGYTLQTAAPDVSIVGKLAGGLFVYAMAIFDAYKTARVRHAVWAATRRTA</sequence>
<keyword evidence="1" id="KW-0472">Membrane</keyword>
<dbReference type="AlphaFoldDB" id="A0A2T7G4I2"/>
<name>A0A2T7G4I2_9RHOB</name>
<keyword evidence="1" id="KW-1133">Transmembrane helix</keyword>
<evidence type="ECO:0000313" key="2">
    <source>
        <dbReference type="EMBL" id="PVA09331.1"/>
    </source>
</evidence>
<keyword evidence="3" id="KW-1185">Reference proteome</keyword>
<organism evidence="2 3">
    <name type="scientific">Pelagivirga sediminicola</name>
    <dbReference type="NCBI Taxonomy" id="2170575"/>
    <lineage>
        <taxon>Bacteria</taxon>
        <taxon>Pseudomonadati</taxon>
        <taxon>Pseudomonadota</taxon>
        <taxon>Alphaproteobacteria</taxon>
        <taxon>Rhodobacterales</taxon>
        <taxon>Paracoccaceae</taxon>
        <taxon>Pelagivirga</taxon>
    </lineage>
</organism>
<comment type="caution">
    <text evidence="2">The sequence shown here is derived from an EMBL/GenBank/DDBJ whole genome shotgun (WGS) entry which is preliminary data.</text>
</comment>
<accession>A0A2T7G4I2</accession>
<dbReference type="EMBL" id="QCYH01000009">
    <property type="protein sequence ID" value="PVA09331.1"/>
    <property type="molecule type" value="Genomic_DNA"/>
</dbReference>
<keyword evidence="1" id="KW-0812">Transmembrane</keyword>
<protein>
    <submittedName>
        <fullName evidence="2">Uncharacterized protein</fullName>
    </submittedName>
</protein>
<evidence type="ECO:0000313" key="3">
    <source>
        <dbReference type="Proteomes" id="UP000244446"/>
    </source>
</evidence>
<dbReference type="OrthoDB" id="9808598at2"/>
<feature type="transmembrane region" description="Helical" evidence="1">
    <location>
        <begin position="59"/>
        <end position="78"/>
    </location>
</feature>
<dbReference type="Proteomes" id="UP000244446">
    <property type="component" value="Unassembled WGS sequence"/>
</dbReference>
<reference evidence="2 3" key="1">
    <citation type="submission" date="2018-04" db="EMBL/GenBank/DDBJ databases">
        <title>Pelagivirga bohaiensis gen. nov., sp. nov., a bacterium isolated from the Bohai Sea.</title>
        <authorList>
            <person name="Ji X."/>
        </authorList>
    </citation>
    <scope>NUCLEOTIDE SEQUENCE [LARGE SCALE GENOMIC DNA]</scope>
    <source>
        <strain evidence="2 3">BH-SD19</strain>
    </source>
</reference>
<feature type="transmembrane region" description="Helical" evidence="1">
    <location>
        <begin position="36"/>
        <end position="53"/>
    </location>
</feature>
<proteinExistence type="predicted"/>
<gene>
    <name evidence="2" type="ORF">DC366_14510</name>
</gene>